<evidence type="ECO:0000259" key="10">
    <source>
        <dbReference type="PROSITE" id="PS50928"/>
    </source>
</evidence>
<keyword evidence="3" id="KW-1003">Cell membrane</keyword>
<feature type="domain" description="ABC transmembrane type-1" evidence="10">
    <location>
        <begin position="96"/>
        <end position="285"/>
    </location>
</feature>
<evidence type="ECO:0000256" key="3">
    <source>
        <dbReference type="ARBA" id="ARBA00022475"/>
    </source>
</evidence>
<dbReference type="SUPFAM" id="SSF161098">
    <property type="entry name" value="MetI-like"/>
    <property type="match status" value="1"/>
</dbReference>
<dbReference type="InterPro" id="IPR000515">
    <property type="entry name" value="MetI-like"/>
</dbReference>
<comment type="subcellular location">
    <subcellularLocation>
        <location evidence="1">Cell inner membrane</location>
        <topology evidence="1">Multi-pass membrane protein</topology>
    </subcellularLocation>
    <subcellularLocation>
        <location evidence="9">Cell membrane</location>
        <topology evidence="9">Multi-pass membrane protein</topology>
    </subcellularLocation>
</comment>
<keyword evidence="4" id="KW-0997">Cell inner membrane</keyword>
<dbReference type="InterPro" id="IPR035906">
    <property type="entry name" value="MetI-like_sf"/>
</dbReference>
<dbReference type="PANTHER" id="PTHR43386:SF5">
    <property type="entry name" value="PUTRESCINE EXPORT SYSTEM PERMEASE PROTEIN SAPC"/>
    <property type="match status" value="1"/>
</dbReference>
<dbReference type="EMBL" id="JBHSAF010000014">
    <property type="protein sequence ID" value="MFC3913831.1"/>
    <property type="molecule type" value="Genomic_DNA"/>
</dbReference>
<dbReference type="RefSeq" id="WP_377152245.1">
    <property type="nucleotide sequence ID" value="NZ_JBHSAF010000014.1"/>
</dbReference>
<evidence type="ECO:0000256" key="5">
    <source>
        <dbReference type="ARBA" id="ARBA00022692"/>
    </source>
</evidence>
<evidence type="ECO:0000256" key="2">
    <source>
        <dbReference type="ARBA" id="ARBA00022448"/>
    </source>
</evidence>
<sequence length="297" mass="32128">MASKTKGYPEIRIPSPLTQTWLLYRENTLAMAGFWGLLFLLLVMLFGPTLVHFDPLQQNADALLLPPSWSHSGTLQHFFGTDDLGRDLLSRLVYGVRLTFGSALLATITALLLGTLIGMLAGMTQGLKSSFLHHMLDMLLSIPSLLLAIVLVAVMGPGLDNAILAVTLTLLPQFIRAIYTAVSQELQKEYIIAVRLDGSTPLRILRLAILPNIVDTLVAQTTRSLTTGILDISAICFLGIGAQSPLPEWGTMLADGMDLIYIGSWTVTLPGLAIAFSVLITHLVGDGLRKALQQGID</sequence>
<accession>A0ABV8CNP3</accession>
<feature type="transmembrane region" description="Helical" evidence="9">
    <location>
        <begin position="29"/>
        <end position="51"/>
    </location>
</feature>
<keyword evidence="2 9" id="KW-0813">Transport</keyword>
<feature type="transmembrane region" description="Helical" evidence="9">
    <location>
        <begin position="262"/>
        <end position="284"/>
    </location>
</feature>
<proteinExistence type="inferred from homology"/>
<dbReference type="Pfam" id="PF00528">
    <property type="entry name" value="BPD_transp_1"/>
    <property type="match status" value="1"/>
</dbReference>
<keyword evidence="6 9" id="KW-1133">Transmembrane helix</keyword>
<feature type="transmembrane region" description="Helical" evidence="9">
    <location>
        <begin position="135"/>
        <end position="156"/>
    </location>
</feature>
<dbReference type="PANTHER" id="PTHR43386">
    <property type="entry name" value="OLIGOPEPTIDE TRANSPORT SYSTEM PERMEASE PROTEIN APPC"/>
    <property type="match status" value="1"/>
</dbReference>
<dbReference type="Gene3D" id="1.10.3720.10">
    <property type="entry name" value="MetI-like"/>
    <property type="match status" value="1"/>
</dbReference>
<protein>
    <submittedName>
        <fullName evidence="11">ABC transporter permease subunit</fullName>
    </submittedName>
</protein>
<dbReference type="PROSITE" id="PS50928">
    <property type="entry name" value="ABC_TM1"/>
    <property type="match status" value="1"/>
</dbReference>
<evidence type="ECO:0000256" key="8">
    <source>
        <dbReference type="ARBA" id="ARBA00024202"/>
    </source>
</evidence>
<evidence type="ECO:0000256" key="6">
    <source>
        <dbReference type="ARBA" id="ARBA00022989"/>
    </source>
</evidence>
<comment type="caution">
    <text evidence="11">The sequence shown here is derived from an EMBL/GenBank/DDBJ whole genome shotgun (WGS) entry which is preliminary data.</text>
</comment>
<evidence type="ECO:0000256" key="1">
    <source>
        <dbReference type="ARBA" id="ARBA00004429"/>
    </source>
</evidence>
<evidence type="ECO:0000313" key="12">
    <source>
        <dbReference type="Proteomes" id="UP001595692"/>
    </source>
</evidence>
<keyword evidence="12" id="KW-1185">Reference proteome</keyword>
<keyword evidence="5 9" id="KW-0812">Transmembrane</keyword>
<evidence type="ECO:0000256" key="7">
    <source>
        <dbReference type="ARBA" id="ARBA00023136"/>
    </source>
</evidence>
<dbReference type="CDD" id="cd06261">
    <property type="entry name" value="TM_PBP2"/>
    <property type="match status" value="1"/>
</dbReference>
<evidence type="ECO:0000256" key="9">
    <source>
        <dbReference type="RuleBase" id="RU363032"/>
    </source>
</evidence>
<feature type="transmembrane region" description="Helical" evidence="9">
    <location>
        <begin position="98"/>
        <end position="123"/>
    </location>
</feature>
<feature type="transmembrane region" description="Helical" evidence="9">
    <location>
        <begin position="225"/>
        <end position="242"/>
    </location>
</feature>
<dbReference type="InterPro" id="IPR050366">
    <property type="entry name" value="BP-dependent_transpt_permease"/>
</dbReference>
<gene>
    <name evidence="11" type="ORF">ACFOSS_10180</name>
</gene>
<evidence type="ECO:0000256" key="4">
    <source>
        <dbReference type="ARBA" id="ARBA00022519"/>
    </source>
</evidence>
<comment type="similarity">
    <text evidence="8">Belongs to the binding-protein-dependent transport system permease family. OppBC subfamily.</text>
</comment>
<name>A0ABV8CNP3_9GAMM</name>
<dbReference type="Proteomes" id="UP001595692">
    <property type="component" value="Unassembled WGS sequence"/>
</dbReference>
<organism evidence="11 12">
    <name type="scientific">Pseudaeromonas sharmana</name>
    <dbReference type="NCBI Taxonomy" id="328412"/>
    <lineage>
        <taxon>Bacteria</taxon>
        <taxon>Pseudomonadati</taxon>
        <taxon>Pseudomonadota</taxon>
        <taxon>Gammaproteobacteria</taxon>
        <taxon>Aeromonadales</taxon>
        <taxon>Aeromonadaceae</taxon>
        <taxon>Pseudaeromonas</taxon>
    </lineage>
</organism>
<keyword evidence="7 9" id="KW-0472">Membrane</keyword>
<dbReference type="Pfam" id="PF12911">
    <property type="entry name" value="OppC_N"/>
    <property type="match status" value="1"/>
</dbReference>
<reference evidence="12" key="1">
    <citation type="journal article" date="2019" name="Int. J. Syst. Evol. Microbiol.">
        <title>The Global Catalogue of Microorganisms (GCM) 10K type strain sequencing project: providing services to taxonomists for standard genome sequencing and annotation.</title>
        <authorList>
            <consortium name="The Broad Institute Genomics Platform"/>
            <consortium name="The Broad Institute Genome Sequencing Center for Infectious Disease"/>
            <person name="Wu L."/>
            <person name="Ma J."/>
        </authorList>
    </citation>
    <scope>NUCLEOTIDE SEQUENCE [LARGE SCALE GENOMIC DNA]</scope>
    <source>
        <strain evidence="12">CCUG 54939</strain>
    </source>
</reference>
<dbReference type="InterPro" id="IPR025966">
    <property type="entry name" value="OppC_N"/>
</dbReference>
<evidence type="ECO:0000313" key="11">
    <source>
        <dbReference type="EMBL" id="MFC3913831.1"/>
    </source>
</evidence>